<dbReference type="AlphaFoldDB" id="A0A6J8BB08"/>
<sequence>MVETSSQDSDMESLDTTVSGKSSKKRRIGSTPPFNISYSQAVRSTVKRKPKTMVNTNTPPSKPKKYLVIMQAYEVELGQQNPIKVQRLIQSLGYGTPKWVNGTRRGIIIECTDSFQFKSIIATLRLGDWQVKCTVPKSQETSIGCNVKKRVKKSEVCENCGRAPETAKHFLLECAAYSDNRNVMLQVLIAQGVTDFSMQSLLSEKAQSVPPIINFIHATKGDI</sequence>
<feature type="region of interest" description="Disordered" evidence="1">
    <location>
        <begin position="1"/>
        <end position="35"/>
    </location>
</feature>
<dbReference type="Proteomes" id="UP000507470">
    <property type="component" value="Unassembled WGS sequence"/>
</dbReference>
<dbReference type="EMBL" id="CACVKT020002820">
    <property type="protein sequence ID" value="CAC5380064.1"/>
    <property type="molecule type" value="Genomic_DNA"/>
</dbReference>
<reference evidence="2 3" key="1">
    <citation type="submission" date="2020-06" db="EMBL/GenBank/DDBJ databases">
        <authorList>
            <person name="Li R."/>
            <person name="Bekaert M."/>
        </authorList>
    </citation>
    <scope>NUCLEOTIDE SEQUENCE [LARGE SCALE GENOMIC DNA]</scope>
    <source>
        <strain evidence="3">wild</strain>
    </source>
</reference>
<dbReference type="OrthoDB" id="6514578at2759"/>
<proteinExistence type="predicted"/>
<evidence type="ECO:0000313" key="3">
    <source>
        <dbReference type="Proteomes" id="UP000507470"/>
    </source>
</evidence>
<keyword evidence="3" id="KW-1185">Reference proteome</keyword>
<gene>
    <name evidence="2" type="ORF">MCOR_16057</name>
</gene>
<evidence type="ECO:0000313" key="2">
    <source>
        <dbReference type="EMBL" id="CAC5380064.1"/>
    </source>
</evidence>
<feature type="compositionally biased region" description="Polar residues" evidence="1">
    <location>
        <begin position="1"/>
        <end position="18"/>
    </location>
</feature>
<name>A0A6J8BB08_MYTCO</name>
<organism evidence="2 3">
    <name type="scientific">Mytilus coruscus</name>
    <name type="common">Sea mussel</name>
    <dbReference type="NCBI Taxonomy" id="42192"/>
    <lineage>
        <taxon>Eukaryota</taxon>
        <taxon>Metazoa</taxon>
        <taxon>Spiralia</taxon>
        <taxon>Lophotrochozoa</taxon>
        <taxon>Mollusca</taxon>
        <taxon>Bivalvia</taxon>
        <taxon>Autobranchia</taxon>
        <taxon>Pteriomorphia</taxon>
        <taxon>Mytilida</taxon>
        <taxon>Mytiloidea</taxon>
        <taxon>Mytilidae</taxon>
        <taxon>Mytilinae</taxon>
        <taxon>Mytilus</taxon>
    </lineage>
</organism>
<accession>A0A6J8BB08</accession>
<evidence type="ECO:0000256" key="1">
    <source>
        <dbReference type="SAM" id="MobiDB-lite"/>
    </source>
</evidence>
<protein>
    <submittedName>
        <fullName evidence="2">Uncharacterized protein</fullName>
    </submittedName>
</protein>